<organism evidence="3 4">
    <name type="scientific">Sinorhizobium chiapasense</name>
    <dbReference type="NCBI Taxonomy" id="501572"/>
    <lineage>
        <taxon>Bacteria</taxon>
        <taxon>Pseudomonadati</taxon>
        <taxon>Pseudomonadota</taxon>
        <taxon>Alphaproteobacteria</taxon>
        <taxon>Hyphomicrobiales</taxon>
        <taxon>Rhizobiaceae</taxon>
        <taxon>Sinorhizobium/Ensifer group</taxon>
        <taxon>Sinorhizobium</taxon>
    </lineage>
</organism>
<sequence length="196" mass="19750">MRVFLAICFTLFASSAFAHTGVGSASGVIHGFLHPLSGIDHILAMIAVGILAANLGGRAIWAVPLTFMALMGVGGFLGIAHVPLPFIELGIALSIIVLGLAVAAQWDWPIAAAMALVGVFAIFHGHAHGAEMPVDPAGLAYALGFMLAAGHLHLIGIGIGIGAARLASTRSHAQRLTQFGGAAIAVLGGGVLVGLV</sequence>
<dbReference type="Pfam" id="PF04955">
    <property type="entry name" value="HupE_UreJ"/>
    <property type="match status" value="1"/>
</dbReference>
<feature type="transmembrane region" description="Helical" evidence="1">
    <location>
        <begin position="110"/>
        <end position="127"/>
    </location>
</feature>
<name>A0ABZ2BFP5_9HYPH</name>
<feature type="transmembrane region" description="Helical" evidence="1">
    <location>
        <begin position="59"/>
        <end position="80"/>
    </location>
</feature>
<accession>A0ABZ2BFP5</accession>
<geneLocation type="plasmid" evidence="3 4">
    <name>pSchITTGS70a</name>
</geneLocation>
<keyword evidence="1" id="KW-0812">Transmembrane</keyword>
<dbReference type="InterPro" id="IPR007038">
    <property type="entry name" value="HupE_UreJ"/>
</dbReference>
<evidence type="ECO:0000256" key="1">
    <source>
        <dbReference type="SAM" id="Phobius"/>
    </source>
</evidence>
<keyword evidence="1" id="KW-0472">Membrane</keyword>
<keyword evidence="3" id="KW-0614">Plasmid</keyword>
<gene>
    <name evidence="3" type="ORF">RB548_20950</name>
</gene>
<reference evidence="3" key="1">
    <citation type="submission" date="2023-08" db="EMBL/GenBank/DDBJ databases">
        <title>Complete genome sequence of Sinorhizobium chiapanecum ITTG S70 isolated from Acaciella angustissima nodules in Chiapas-Mexico.</title>
        <authorList>
            <person name="Rincon-Rosales R."/>
            <person name="Rogel M.A."/>
            <person name="Rincon-Medina C.I."/>
            <person name="Guerrero G."/>
            <person name="Manzano-Gomez L.A."/>
            <person name="Lopez-Lopez A."/>
            <person name="Rincon Molina F.A."/>
            <person name="Martinez-Romero E."/>
        </authorList>
    </citation>
    <scope>NUCLEOTIDE SEQUENCE</scope>
    <source>
        <strain evidence="3">ITTG S70</strain>
        <plasmid evidence="3">pSchITTGS70a</plasmid>
    </source>
</reference>
<dbReference type="Proteomes" id="UP001432360">
    <property type="component" value="Plasmid pSchITTGS70a"/>
</dbReference>
<feature type="transmembrane region" description="Helical" evidence="1">
    <location>
        <begin position="28"/>
        <end position="52"/>
    </location>
</feature>
<dbReference type="RefSeq" id="WP_331375192.1">
    <property type="nucleotide sequence ID" value="NZ_CP133149.1"/>
</dbReference>
<keyword evidence="4" id="KW-1185">Reference proteome</keyword>
<dbReference type="PIRSF" id="PIRSF016919">
    <property type="entry name" value="HupE_UreJ"/>
    <property type="match status" value="1"/>
</dbReference>
<keyword evidence="1" id="KW-1133">Transmembrane helix</keyword>
<proteinExistence type="predicted"/>
<feature type="transmembrane region" description="Helical" evidence="1">
    <location>
        <begin position="139"/>
        <end position="164"/>
    </location>
</feature>
<feature type="chain" id="PRO_5046095756" evidence="2">
    <location>
        <begin position="19"/>
        <end position="196"/>
    </location>
</feature>
<evidence type="ECO:0000256" key="2">
    <source>
        <dbReference type="SAM" id="SignalP"/>
    </source>
</evidence>
<feature type="transmembrane region" description="Helical" evidence="1">
    <location>
        <begin position="86"/>
        <end position="103"/>
    </location>
</feature>
<feature type="signal peptide" evidence="2">
    <location>
        <begin position="1"/>
        <end position="18"/>
    </location>
</feature>
<keyword evidence="2" id="KW-0732">Signal</keyword>
<feature type="transmembrane region" description="Helical" evidence="1">
    <location>
        <begin position="176"/>
        <end position="195"/>
    </location>
</feature>
<dbReference type="EMBL" id="CP133149">
    <property type="protein sequence ID" value="WVT06126.1"/>
    <property type="molecule type" value="Genomic_DNA"/>
</dbReference>
<protein>
    <submittedName>
        <fullName evidence="3">HupE/UreJ family protein</fullName>
    </submittedName>
</protein>
<evidence type="ECO:0000313" key="4">
    <source>
        <dbReference type="Proteomes" id="UP001432360"/>
    </source>
</evidence>
<evidence type="ECO:0000313" key="3">
    <source>
        <dbReference type="EMBL" id="WVT06126.1"/>
    </source>
</evidence>